<dbReference type="NCBIfam" id="TIGR02116">
    <property type="entry name" value="toxin_Txe_YoeB"/>
    <property type="match status" value="1"/>
</dbReference>
<reference evidence="8 9" key="1">
    <citation type="submission" date="2020-02" db="EMBL/GenBank/DDBJ databases">
        <title>Acidophilic actinobacteria isolated from forest soil.</title>
        <authorList>
            <person name="Golinska P."/>
        </authorList>
    </citation>
    <scope>NUCLEOTIDE SEQUENCE [LARGE SCALE GENOMIC DNA]</scope>
    <source>
        <strain evidence="8 9">NL8</strain>
    </source>
</reference>
<evidence type="ECO:0000256" key="4">
    <source>
        <dbReference type="ARBA" id="ARBA00022759"/>
    </source>
</evidence>
<dbReference type="PANTHER" id="PTHR38039:SF1">
    <property type="entry name" value="TOXIN YOEB"/>
    <property type="match status" value="1"/>
</dbReference>
<dbReference type="SUPFAM" id="SSF143011">
    <property type="entry name" value="RelE-like"/>
    <property type="match status" value="1"/>
</dbReference>
<comment type="similarity">
    <text evidence="1">Belongs to the YoeB family.</text>
</comment>
<organism evidence="8 9">
    <name type="scientific">Catenulispora pinistramenti</name>
    <dbReference type="NCBI Taxonomy" id="2705254"/>
    <lineage>
        <taxon>Bacteria</taxon>
        <taxon>Bacillati</taxon>
        <taxon>Actinomycetota</taxon>
        <taxon>Actinomycetes</taxon>
        <taxon>Catenulisporales</taxon>
        <taxon>Catenulisporaceae</taxon>
        <taxon>Catenulispora</taxon>
    </lineage>
</organism>
<evidence type="ECO:0000256" key="1">
    <source>
        <dbReference type="ARBA" id="ARBA00008172"/>
    </source>
</evidence>
<protein>
    <recommendedName>
        <fullName evidence="7">Endoribonuclease YoeB</fullName>
    </recommendedName>
    <alternativeName>
        <fullName evidence="6">Putative mRNA interferase YoeB</fullName>
    </alternativeName>
</protein>
<dbReference type="EMBL" id="JAAFYZ010000080">
    <property type="protein sequence ID" value="MBS2549714.1"/>
    <property type="molecule type" value="Genomic_DNA"/>
</dbReference>
<name>A0ABS5KUK3_9ACTN</name>
<keyword evidence="5" id="KW-0378">Hydrolase</keyword>
<proteinExistence type="inferred from homology"/>
<accession>A0ABS5KUK3</accession>
<keyword evidence="2" id="KW-1277">Toxin-antitoxin system</keyword>
<evidence type="ECO:0000313" key="9">
    <source>
        <dbReference type="Proteomes" id="UP000730482"/>
    </source>
</evidence>
<evidence type="ECO:0000256" key="7">
    <source>
        <dbReference type="ARBA" id="ARBA00050056"/>
    </source>
</evidence>
<sequence length="86" mass="10383">MKISFDEQAWDDCLWWQTQDRKILKRVNILIHDIARNGDDSGIGKPEALKRNFSGYWSRRITDEHRIVYKVLDDEVRIVLCRYHHV</sequence>
<dbReference type="PANTHER" id="PTHR38039">
    <property type="entry name" value="TOXIN YOEB"/>
    <property type="match status" value="1"/>
</dbReference>
<dbReference type="Gene3D" id="3.30.2310.20">
    <property type="entry name" value="RelE-like"/>
    <property type="match status" value="1"/>
</dbReference>
<gene>
    <name evidence="8" type="ORF">KGQ19_22885</name>
</gene>
<evidence type="ECO:0000313" key="8">
    <source>
        <dbReference type="EMBL" id="MBS2549714.1"/>
    </source>
</evidence>
<comment type="caution">
    <text evidence="8">The sequence shown here is derived from an EMBL/GenBank/DDBJ whole genome shotgun (WGS) entry which is preliminary data.</text>
</comment>
<evidence type="ECO:0000256" key="5">
    <source>
        <dbReference type="ARBA" id="ARBA00022801"/>
    </source>
</evidence>
<evidence type="ECO:0000256" key="6">
    <source>
        <dbReference type="ARBA" id="ARBA00030388"/>
    </source>
</evidence>
<dbReference type="InterPro" id="IPR035093">
    <property type="entry name" value="RelE/ParE_toxin_dom_sf"/>
</dbReference>
<keyword evidence="3" id="KW-0540">Nuclease</keyword>
<dbReference type="Proteomes" id="UP000730482">
    <property type="component" value="Unassembled WGS sequence"/>
</dbReference>
<keyword evidence="9" id="KW-1185">Reference proteome</keyword>
<dbReference type="Pfam" id="PF06769">
    <property type="entry name" value="YoeB_toxin"/>
    <property type="match status" value="1"/>
</dbReference>
<dbReference type="RefSeq" id="WP_212011272.1">
    <property type="nucleotide sequence ID" value="NZ_JAAFYZ010000080.1"/>
</dbReference>
<evidence type="ECO:0000256" key="3">
    <source>
        <dbReference type="ARBA" id="ARBA00022722"/>
    </source>
</evidence>
<evidence type="ECO:0000256" key="2">
    <source>
        <dbReference type="ARBA" id="ARBA00022649"/>
    </source>
</evidence>
<dbReference type="InterPro" id="IPR009614">
    <property type="entry name" value="YoeB_toxin"/>
</dbReference>
<keyword evidence="4" id="KW-0255">Endonuclease</keyword>